<organism evidence="1">
    <name type="scientific">marine sediment metagenome</name>
    <dbReference type="NCBI Taxonomy" id="412755"/>
    <lineage>
        <taxon>unclassified sequences</taxon>
        <taxon>metagenomes</taxon>
        <taxon>ecological metagenomes</taxon>
    </lineage>
</organism>
<accession>A0A0F9GYZ9</accession>
<evidence type="ECO:0000313" key="1">
    <source>
        <dbReference type="EMBL" id="KKL74590.1"/>
    </source>
</evidence>
<name>A0A0F9GYZ9_9ZZZZ</name>
<proteinExistence type="predicted"/>
<dbReference type="SUPFAM" id="SSF48452">
    <property type="entry name" value="TPR-like"/>
    <property type="match status" value="1"/>
</dbReference>
<gene>
    <name evidence="1" type="ORF">LCGC14_2063370</name>
</gene>
<reference evidence="1" key="1">
    <citation type="journal article" date="2015" name="Nature">
        <title>Complex archaea that bridge the gap between prokaryotes and eukaryotes.</title>
        <authorList>
            <person name="Spang A."/>
            <person name="Saw J.H."/>
            <person name="Jorgensen S.L."/>
            <person name="Zaremba-Niedzwiedzka K."/>
            <person name="Martijn J."/>
            <person name="Lind A.E."/>
            <person name="van Eijk R."/>
            <person name="Schleper C."/>
            <person name="Guy L."/>
            <person name="Ettema T.J."/>
        </authorList>
    </citation>
    <scope>NUCLEOTIDE SEQUENCE</scope>
</reference>
<dbReference type="AlphaFoldDB" id="A0A0F9GYZ9"/>
<dbReference type="EMBL" id="LAZR01024600">
    <property type="protein sequence ID" value="KKL74590.1"/>
    <property type="molecule type" value="Genomic_DNA"/>
</dbReference>
<dbReference type="InterPro" id="IPR011990">
    <property type="entry name" value="TPR-like_helical_dom_sf"/>
</dbReference>
<comment type="caution">
    <text evidence="1">The sequence shown here is derived from an EMBL/GenBank/DDBJ whole genome shotgun (WGS) entry which is preliminary data.</text>
</comment>
<sequence length="57" mass="6851">MKRYPDEIKAYKQAIALKPDYAKAYYNMGVAYRQLNRLPSPQKCLCWSGKMRFERME</sequence>
<dbReference type="Pfam" id="PF13414">
    <property type="entry name" value="TPR_11"/>
    <property type="match status" value="1"/>
</dbReference>
<dbReference type="Gene3D" id="1.25.40.10">
    <property type="entry name" value="Tetratricopeptide repeat domain"/>
    <property type="match status" value="1"/>
</dbReference>
<protein>
    <submittedName>
        <fullName evidence="1">Uncharacterized protein</fullName>
    </submittedName>
</protein>